<keyword evidence="4 7" id="KW-0812">Transmembrane</keyword>
<dbReference type="InterPro" id="IPR005744">
    <property type="entry name" value="Hy-lIII"/>
</dbReference>
<accession>A0ABS3SPV0</accession>
<reference evidence="8 9" key="1">
    <citation type="submission" date="2021-03" db="EMBL/GenBank/DDBJ databases">
        <title>Gelidibacter sp. nov., isolated from costal sediment.</title>
        <authorList>
            <person name="Lun K.-Y."/>
        </authorList>
    </citation>
    <scope>NUCLEOTIDE SEQUENCE [LARGE SCALE GENOMIC DNA]</scope>
    <source>
        <strain evidence="8 9">DF109</strain>
    </source>
</reference>
<feature type="transmembrane region" description="Helical" evidence="7">
    <location>
        <begin position="130"/>
        <end position="147"/>
    </location>
</feature>
<evidence type="ECO:0000256" key="3">
    <source>
        <dbReference type="ARBA" id="ARBA00022475"/>
    </source>
</evidence>
<dbReference type="Pfam" id="PF03006">
    <property type="entry name" value="HlyIII"/>
    <property type="match status" value="1"/>
</dbReference>
<proteinExistence type="inferred from homology"/>
<evidence type="ECO:0000256" key="1">
    <source>
        <dbReference type="ARBA" id="ARBA00004651"/>
    </source>
</evidence>
<evidence type="ECO:0000256" key="5">
    <source>
        <dbReference type="ARBA" id="ARBA00022989"/>
    </source>
</evidence>
<evidence type="ECO:0000256" key="6">
    <source>
        <dbReference type="ARBA" id="ARBA00023136"/>
    </source>
</evidence>
<keyword evidence="6 7" id="KW-0472">Membrane</keyword>
<feature type="transmembrane region" description="Helical" evidence="7">
    <location>
        <begin position="45"/>
        <end position="65"/>
    </location>
</feature>
<gene>
    <name evidence="8" type="ORF">J4051_05620</name>
</gene>
<feature type="transmembrane region" description="Helical" evidence="7">
    <location>
        <begin position="159"/>
        <end position="179"/>
    </location>
</feature>
<feature type="transmembrane region" description="Helical" evidence="7">
    <location>
        <begin position="186"/>
        <end position="207"/>
    </location>
</feature>
<evidence type="ECO:0000256" key="2">
    <source>
        <dbReference type="ARBA" id="ARBA00008488"/>
    </source>
</evidence>
<dbReference type="NCBIfam" id="TIGR01065">
    <property type="entry name" value="hlyIII"/>
    <property type="match status" value="1"/>
</dbReference>
<comment type="caution">
    <text evidence="8">The sequence shown here is derived from an EMBL/GenBank/DDBJ whole genome shotgun (WGS) entry which is preliminary data.</text>
</comment>
<keyword evidence="9" id="KW-1185">Reference proteome</keyword>
<dbReference type="PANTHER" id="PTHR20855:SF3">
    <property type="entry name" value="LD03007P"/>
    <property type="match status" value="1"/>
</dbReference>
<organism evidence="8 9">
    <name type="scientific">Gelidibacter pelagius</name>
    <dbReference type="NCBI Taxonomy" id="2819985"/>
    <lineage>
        <taxon>Bacteria</taxon>
        <taxon>Pseudomonadati</taxon>
        <taxon>Bacteroidota</taxon>
        <taxon>Flavobacteriia</taxon>
        <taxon>Flavobacteriales</taxon>
        <taxon>Flavobacteriaceae</taxon>
        <taxon>Gelidibacter</taxon>
    </lineage>
</organism>
<evidence type="ECO:0000256" key="7">
    <source>
        <dbReference type="SAM" id="Phobius"/>
    </source>
</evidence>
<keyword evidence="3" id="KW-1003">Cell membrane</keyword>
<evidence type="ECO:0000256" key="4">
    <source>
        <dbReference type="ARBA" id="ARBA00022692"/>
    </source>
</evidence>
<evidence type="ECO:0000313" key="8">
    <source>
        <dbReference type="EMBL" id="MBO3097735.1"/>
    </source>
</evidence>
<dbReference type="EMBL" id="JAGEVG010000005">
    <property type="protein sequence ID" value="MBO3097735.1"/>
    <property type="molecule type" value="Genomic_DNA"/>
</dbReference>
<name>A0ABS3SPV0_9FLAO</name>
<feature type="transmembrane region" description="Helical" evidence="7">
    <location>
        <begin position="77"/>
        <end position="98"/>
    </location>
</feature>
<comment type="similarity">
    <text evidence="2">Belongs to the UPF0073 (Hly-III) family.</text>
</comment>
<dbReference type="PANTHER" id="PTHR20855">
    <property type="entry name" value="ADIPOR/PROGESTIN RECEPTOR-RELATED"/>
    <property type="match status" value="1"/>
</dbReference>
<feature type="transmembrane region" description="Helical" evidence="7">
    <location>
        <begin position="104"/>
        <end position="123"/>
    </location>
</feature>
<feature type="transmembrane region" description="Helical" evidence="7">
    <location>
        <begin position="12"/>
        <end position="33"/>
    </location>
</feature>
<dbReference type="InterPro" id="IPR004254">
    <property type="entry name" value="AdipoR/HlyIII-related"/>
</dbReference>
<dbReference type="RefSeq" id="WP_208232882.1">
    <property type="nucleotide sequence ID" value="NZ_JAGEVG010000005.1"/>
</dbReference>
<dbReference type="Proteomes" id="UP000681315">
    <property type="component" value="Unassembled WGS sequence"/>
</dbReference>
<protein>
    <submittedName>
        <fullName evidence="8">Hemolysin III family protein</fullName>
    </submittedName>
</protein>
<sequence length="208" mass="23565">MRVQSDFEEKLNAWTHGFGALLGIAGLILLISTKEHKTDWSLVSVIIYGVSIIVLFSASAIYHSVSGERRKHYFRIIDHISIYLLIAGTYTPVTLIALNNSLGWPLFWSVWAIAGFGMILKLFFTGRFEIFSTLLYLVMGWLIVFDFTNLSELLGPNGLILFIAGGASYTIGIIFYAVHKIPYNHVIWHLFVLGGAICHYFMIFFYIL</sequence>
<evidence type="ECO:0000313" key="9">
    <source>
        <dbReference type="Proteomes" id="UP000681315"/>
    </source>
</evidence>
<comment type="subcellular location">
    <subcellularLocation>
        <location evidence="1">Cell membrane</location>
        <topology evidence="1">Multi-pass membrane protein</topology>
    </subcellularLocation>
</comment>
<keyword evidence="5 7" id="KW-1133">Transmembrane helix</keyword>